<sequence>MGQKELLHKRKKSRTKLQEIKLSKNGSTASSPLNSSPLRVDDKSFQPYGQRPSGCSHFEKSKLKEAVISTKWMTTKTLKMKRQTWHKYKCPYKQGSFLKTRKRKSLLKIPYGEENHRGNKFQVQRKIKFEKRNQINLKNPNMAKPQTQSMKASSTLKPLKLPPQCGYSKLFVMNTSYILKSISGKTTTTTKSDSPKVITII</sequence>
<feature type="region of interest" description="Disordered" evidence="1">
    <location>
        <begin position="1"/>
        <end position="53"/>
    </location>
</feature>
<accession>A0A067JFQ4</accession>
<dbReference type="EMBL" id="KK915396">
    <property type="protein sequence ID" value="KDP22706.1"/>
    <property type="molecule type" value="Genomic_DNA"/>
</dbReference>
<keyword evidence="3" id="KW-1185">Reference proteome</keyword>
<gene>
    <name evidence="2" type="ORF">JCGZ_01930</name>
</gene>
<dbReference type="AlphaFoldDB" id="A0A067JFQ4"/>
<evidence type="ECO:0000313" key="3">
    <source>
        <dbReference type="Proteomes" id="UP000027138"/>
    </source>
</evidence>
<name>A0A067JFQ4_JATCU</name>
<feature type="compositionally biased region" description="Polar residues" evidence="1">
    <location>
        <begin position="24"/>
        <end position="37"/>
    </location>
</feature>
<organism evidence="2 3">
    <name type="scientific">Jatropha curcas</name>
    <name type="common">Barbados nut</name>
    <dbReference type="NCBI Taxonomy" id="180498"/>
    <lineage>
        <taxon>Eukaryota</taxon>
        <taxon>Viridiplantae</taxon>
        <taxon>Streptophyta</taxon>
        <taxon>Embryophyta</taxon>
        <taxon>Tracheophyta</taxon>
        <taxon>Spermatophyta</taxon>
        <taxon>Magnoliopsida</taxon>
        <taxon>eudicotyledons</taxon>
        <taxon>Gunneridae</taxon>
        <taxon>Pentapetalae</taxon>
        <taxon>rosids</taxon>
        <taxon>fabids</taxon>
        <taxon>Malpighiales</taxon>
        <taxon>Euphorbiaceae</taxon>
        <taxon>Crotonoideae</taxon>
        <taxon>Jatropheae</taxon>
        <taxon>Jatropha</taxon>
    </lineage>
</organism>
<evidence type="ECO:0000256" key="1">
    <source>
        <dbReference type="SAM" id="MobiDB-lite"/>
    </source>
</evidence>
<reference evidence="2 3" key="1">
    <citation type="journal article" date="2014" name="PLoS ONE">
        <title>Global Analysis of Gene Expression Profiles in Physic Nut (Jatropha curcas L.) Seedlings Exposed to Salt Stress.</title>
        <authorList>
            <person name="Zhang L."/>
            <person name="Zhang C."/>
            <person name="Wu P."/>
            <person name="Chen Y."/>
            <person name="Li M."/>
            <person name="Jiang H."/>
            <person name="Wu G."/>
        </authorList>
    </citation>
    <scope>NUCLEOTIDE SEQUENCE [LARGE SCALE GENOMIC DNA]</scope>
    <source>
        <strain evidence="3">cv. GZQX0401</strain>
        <tissue evidence="2">Young leaves</tissue>
    </source>
</reference>
<dbReference type="Proteomes" id="UP000027138">
    <property type="component" value="Unassembled WGS sequence"/>
</dbReference>
<proteinExistence type="predicted"/>
<evidence type="ECO:0000313" key="2">
    <source>
        <dbReference type="EMBL" id="KDP22706.1"/>
    </source>
</evidence>
<protein>
    <submittedName>
        <fullName evidence="2">Uncharacterized protein</fullName>
    </submittedName>
</protein>